<dbReference type="PANTHER" id="PTHR36848">
    <property type="entry name" value="DNA-BINDING PROTEIN (PUTATIVE SECRETED PROTEIN)-RELATED"/>
    <property type="match status" value="1"/>
</dbReference>
<protein>
    <submittedName>
        <fullName evidence="2">Glycosyl hydrolase</fullName>
    </submittedName>
</protein>
<dbReference type="Proteomes" id="UP001153387">
    <property type="component" value="Unassembled WGS sequence"/>
</dbReference>
<keyword evidence="3" id="KW-1185">Reference proteome</keyword>
<dbReference type="Pfam" id="PF17132">
    <property type="entry name" value="Glyco_hydro_106"/>
    <property type="match status" value="1"/>
</dbReference>
<gene>
    <name evidence="2" type="ORF">OMP38_12270</name>
</gene>
<sequence length="1259" mass="138862">MHNEAKPTAGQVTAAVSHRPSKPAGYPSREPDLDVYPGFVSPPEGYGEVAFYWWLGDRLDKERLEWQLNQLKDHRVTALQINYAHSDEGGQSFGLTYRSEPPLFSEAWWELFAWFAGKAGELGISVSLSDYTICTPGQGWYADEILAAHPELNGAVLAHAEWPGEAGRTEWALPAGTLSVTAIRGSETEGKLPLVLDVTSFVEQSVLRWQQPEGSWRLVAVYAEAKPLSIDPMHPLSGALVIEHFFQRFEDRLAGVPNARLGFFFSDELDFGLKGHLWSDALRETFKRDKGYDPIPELAGLFTDIGPRTEKIRLDYGDVMVQLSEDHYFRPVFEWHQERGLIYGCDHGGRGKDTTEFGDYFRTQRWNQGPGCDQPNFECDLMKNKVASSIAHLYERPRTWLEGFYGSGWGTNTANLTDAIFRNFVTGHNLLTLHGLYYSTHGGWWEWAPPCNHFRMPYWTQMKSLMACTERLSYLLSQGVHVCDAAIVYPVASVEAGPDGEIAVSTAFEAGERLYAQGIDFDFIDFQSIERAETAQGKLAVAGETYRVLIVPAMRTLRYSTLQQALAFYRAGGIVIALGALPEASDRAGSSDPVLDEAVRELFGRTAAEARAVEGVSVQRGAAGGLAVTAASVEEAIDALGESFPRDFKYDVSCREQAGAAEDADGAYMADGADKNDYPYVQHRRIGKRDIYAVYRAPRGAVCFFRSRGAVSLWNPWDGTSAPLAAERVTAEGAYIRLPLDRRQLQLIVFSEAAEATELFEIAEGAEVADTLNAAGDADVEGTALTRSLAQDGEWSFELRPTMDNRFGDFRLPGEETLIGAEARYFKFAWETDDSAQWHAPGLDDAEWPYTRAGFGPRFWKLGPVPAGSVSEAQERDWAAMAASPEAGAEGRGVARWTPYTYSTRFGLAHDPGHQGYHGLKGKVTDSFIALGSQVLTLTGSRYEAEPEGDVYYMWTTLRSDREQEAHVRIGGEIPTRMWINGRAVDPSQHRTIVVPSGSCPLLLRYDGPGRGYVVFEAVDAPATPGAAAIPLAMSWYDQPGVLSYDAYPERRERAGWYRFTAPPGLAELELTAHGRPEVWVQGERCEVTAIASGAEGAQVYRVVVGGPARGVSAVAIRLQHEQAAYLGAGLPEPVKLRCTEGRMLAGDWSRIDGLACYSGGAVYRRELDWTPEKEPRRVLLQLGDVTASAEVLVNGQPVCTLLAPPWEADIGRLLKHGVNEIEVRVYNTLANHYATIPTRYGGERTSGLLGPVRLEIGY</sequence>
<dbReference type="EMBL" id="JAPDHZ010000003">
    <property type="protein sequence ID" value="MDG0791562.1"/>
    <property type="molecule type" value="Genomic_DNA"/>
</dbReference>
<accession>A0A9X4KG62</accession>
<dbReference type="Gene3D" id="3.40.50.880">
    <property type="match status" value="1"/>
</dbReference>
<keyword evidence="2" id="KW-0378">Hydrolase</keyword>
<dbReference type="InterPro" id="IPR053161">
    <property type="entry name" value="Ulvan_degrading_GH"/>
</dbReference>
<organism evidence="2 3">
    <name type="scientific">Cohnella ginsengisoli</name>
    <dbReference type="NCBI Taxonomy" id="425004"/>
    <lineage>
        <taxon>Bacteria</taxon>
        <taxon>Bacillati</taxon>
        <taxon>Bacillota</taxon>
        <taxon>Bacilli</taxon>
        <taxon>Bacillales</taxon>
        <taxon>Paenibacillaceae</taxon>
        <taxon>Cohnella</taxon>
    </lineage>
</organism>
<dbReference type="InterPro" id="IPR029062">
    <property type="entry name" value="Class_I_gatase-like"/>
</dbReference>
<dbReference type="GO" id="GO:0016787">
    <property type="term" value="F:hydrolase activity"/>
    <property type="evidence" value="ECO:0007669"/>
    <property type="project" value="UniProtKB-KW"/>
</dbReference>
<evidence type="ECO:0000256" key="1">
    <source>
        <dbReference type="SAM" id="MobiDB-lite"/>
    </source>
</evidence>
<dbReference type="SUPFAM" id="SSF49785">
    <property type="entry name" value="Galactose-binding domain-like"/>
    <property type="match status" value="1"/>
</dbReference>
<dbReference type="RefSeq" id="WP_277565436.1">
    <property type="nucleotide sequence ID" value="NZ_JAPDHZ010000003.1"/>
</dbReference>
<reference evidence="2 3" key="1">
    <citation type="submission" date="2022-10" db="EMBL/GenBank/DDBJ databases">
        <title>Comparative genomic analysis of Cohnella hashimotonis sp. nov., isolated from the International Space Station.</title>
        <authorList>
            <person name="Simpson A."/>
            <person name="Venkateswaran K."/>
        </authorList>
    </citation>
    <scope>NUCLEOTIDE SEQUENCE [LARGE SCALE GENOMIC DNA]</scope>
    <source>
        <strain evidence="2 3">DSM 18997</strain>
    </source>
</reference>
<proteinExistence type="predicted"/>
<dbReference type="AlphaFoldDB" id="A0A9X4KG62"/>
<dbReference type="InterPro" id="IPR008979">
    <property type="entry name" value="Galactose-bd-like_sf"/>
</dbReference>
<name>A0A9X4KG62_9BACL</name>
<feature type="region of interest" description="Disordered" evidence="1">
    <location>
        <begin position="1"/>
        <end position="29"/>
    </location>
</feature>
<evidence type="ECO:0000313" key="3">
    <source>
        <dbReference type="Proteomes" id="UP001153387"/>
    </source>
</evidence>
<evidence type="ECO:0000313" key="2">
    <source>
        <dbReference type="EMBL" id="MDG0791562.1"/>
    </source>
</evidence>
<comment type="caution">
    <text evidence="2">The sequence shown here is derived from an EMBL/GenBank/DDBJ whole genome shotgun (WGS) entry which is preliminary data.</text>
</comment>
<dbReference type="NCBIfam" id="NF045579">
    <property type="entry name" value="rhamnoside_JR"/>
    <property type="match status" value="1"/>
</dbReference>
<dbReference type="CDD" id="cd03143">
    <property type="entry name" value="A4_beta-galactosidase_middle_domain"/>
    <property type="match status" value="1"/>
</dbReference>
<dbReference type="PANTHER" id="PTHR36848:SF2">
    <property type="entry name" value="SECRETED PROTEIN"/>
    <property type="match status" value="1"/>
</dbReference>
<dbReference type="Gene3D" id="2.60.120.260">
    <property type="entry name" value="Galactose-binding domain-like"/>
    <property type="match status" value="1"/>
</dbReference>